<keyword evidence="3" id="KW-1185">Reference proteome</keyword>
<keyword evidence="1" id="KW-0732">Signal</keyword>
<evidence type="ECO:0000313" key="3">
    <source>
        <dbReference type="Proteomes" id="UP001055057"/>
    </source>
</evidence>
<reference evidence="2" key="2">
    <citation type="submission" date="2021-08" db="EMBL/GenBank/DDBJ databases">
        <authorList>
            <person name="Tani A."/>
            <person name="Ola A."/>
            <person name="Ogura Y."/>
            <person name="Katsura K."/>
            <person name="Hayashi T."/>
        </authorList>
    </citation>
    <scope>NUCLEOTIDE SEQUENCE</scope>
    <source>
        <strain evidence="2">DSM 23632</strain>
    </source>
</reference>
<dbReference type="Proteomes" id="UP001055057">
    <property type="component" value="Unassembled WGS sequence"/>
</dbReference>
<proteinExistence type="predicted"/>
<reference evidence="2" key="1">
    <citation type="journal article" date="2021" name="Front. Microbiol.">
        <title>Comprehensive Comparative Genomics and Phenotyping of Methylobacterium Species.</title>
        <authorList>
            <person name="Alessa O."/>
            <person name="Ogura Y."/>
            <person name="Fujitani Y."/>
            <person name="Takami H."/>
            <person name="Hayashi T."/>
            <person name="Sahin N."/>
            <person name="Tani A."/>
        </authorList>
    </citation>
    <scope>NUCLEOTIDE SEQUENCE</scope>
    <source>
        <strain evidence="2">DSM 23632</strain>
    </source>
</reference>
<organism evidence="2 3">
    <name type="scientific">Methylobacterium trifolii</name>
    <dbReference type="NCBI Taxonomy" id="1003092"/>
    <lineage>
        <taxon>Bacteria</taxon>
        <taxon>Pseudomonadati</taxon>
        <taxon>Pseudomonadota</taxon>
        <taxon>Alphaproteobacteria</taxon>
        <taxon>Hyphomicrobiales</taxon>
        <taxon>Methylobacteriaceae</taxon>
        <taxon>Methylobacterium</taxon>
    </lineage>
</organism>
<gene>
    <name evidence="2" type="ORF">MPOCJGCO_4309</name>
</gene>
<evidence type="ECO:0000256" key="1">
    <source>
        <dbReference type="SAM" id="SignalP"/>
    </source>
</evidence>
<accession>A0ABQ4U5J1</accession>
<evidence type="ECO:0000313" key="2">
    <source>
        <dbReference type="EMBL" id="GJE62179.1"/>
    </source>
</evidence>
<comment type="caution">
    <text evidence="2">The sequence shown here is derived from an EMBL/GenBank/DDBJ whole genome shotgun (WGS) entry which is preliminary data.</text>
</comment>
<feature type="signal peptide" evidence="1">
    <location>
        <begin position="1"/>
        <end position="25"/>
    </location>
</feature>
<dbReference type="EMBL" id="BPRB01000283">
    <property type="protein sequence ID" value="GJE62179.1"/>
    <property type="molecule type" value="Genomic_DNA"/>
</dbReference>
<feature type="chain" id="PRO_5047479518" evidence="1">
    <location>
        <begin position="26"/>
        <end position="131"/>
    </location>
</feature>
<sequence>MTEKATSLLVYGVLCAFIAAHNAHAEEATQPFTLACINNGGKSIYFSIGLVSKQWALMKPNGERESKTQEVALQSDDVIKLKNPGGYFLVNRKTGAMDLIKGESRKVDRISCRKHDSLIPIPVDERPTNKF</sequence>
<protein>
    <submittedName>
        <fullName evidence="2">Uncharacterized protein</fullName>
    </submittedName>
</protein>
<name>A0ABQ4U5J1_9HYPH</name>